<dbReference type="AlphaFoldDB" id="A0AAD6XXS3"/>
<protein>
    <recommendedName>
        <fullName evidence="4">C2H2-type domain-containing protein</fullName>
    </recommendedName>
</protein>
<gene>
    <name evidence="2" type="ORF">B0H15DRAFT_826878</name>
</gene>
<evidence type="ECO:0000256" key="1">
    <source>
        <dbReference type="SAM" id="MobiDB-lite"/>
    </source>
</evidence>
<name>A0AAD6XXS3_9AGAR</name>
<feature type="compositionally biased region" description="Polar residues" evidence="1">
    <location>
        <begin position="228"/>
        <end position="238"/>
    </location>
</feature>
<organism evidence="2 3">
    <name type="scientific">Mycena belliarum</name>
    <dbReference type="NCBI Taxonomy" id="1033014"/>
    <lineage>
        <taxon>Eukaryota</taxon>
        <taxon>Fungi</taxon>
        <taxon>Dikarya</taxon>
        <taxon>Basidiomycota</taxon>
        <taxon>Agaricomycotina</taxon>
        <taxon>Agaricomycetes</taxon>
        <taxon>Agaricomycetidae</taxon>
        <taxon>Agaricales</taxon>
        <taxon>Marasmiineae</taxon>
        <taxon>Mycenaceae</taxon>
        <taxon>Mycena</taxon>
    </lineage>
</organism>
<sequence length="353" mass="39043">MSSAVVSARRPSLAMLYNNLKAQSDTYEELENAARLFPVDENENEVEETYSVLSASSSCSPPPRFDRNDEDSESDSDSSSDSDSDIEPMDLSTDGNGSDSVIIYNDTPFIPPRRESPQITMPVKTAPPRKTLTRRRSPPRAGPSRPSSYYKHGQGGKVRTPVAEEESDHDADCESAGDSTDDEYMPSPSCNPRKRSRPSSPSSFRRTCTSPAASSASSEHPNKRARVSPQSRNVQTSRAEIQRVESAEDYNNFVCPVCGWVQRNERIPDFKRHVKTHQRAAEEDVEKGWRCKGVPVSEAADYGLGADAPRHEFLGQLRVGGCMQTFSRRDALKRHLDNTNVSCVGRPTPATEP</sequence>
<evidence type="ECO:0000313" key="2">
    <source>
        <dbReference type="EMBL" id="KAJ7095741.1"/>
    </source>
</evidence>
<accession>A0AAD6XXS3</accession>
<feature type="compositionally biased region" description="Acidic residues" evidence="1">
    <location>
        <begin position="68"/>
        <end position="88"/>
    </location>
</feature>
<evidence type="ECO:0008006" key="4">
    <source>
        <dbReference type="Google" id="ProtNLM"/>
    </source>
</evidence>
<reference evidence="2" key="1">
    <citation type="submission" date="2023-03" db="EMBL/GenBank/DDBJ databases">
        <title>Massive genome expansion in bonnet fungi (Mycena s.s.) driven by repeated elements and novel gene families across ecological guilds.</title>
        <authorList>
            <consortium name="Lawrence Berkeley National Laboratory"/>
            <person name="Harder C.B."/>
            <person name="Miyauchi S."/>
            <person name="Viragh M."/>
            <person name="Kuo A."/>
            <person name="Thoen E."/>
            <person name="Andreopoulos B."/>
            <person name="Lu D."/>
            <person name="Skrede I."/>
            <person name="Drula E."/>
            <person name="Henrissat B."/>
            <person name="Morin E."/>
            <person name="Kohler A."/>
            <person name="Barry K."/>
            <person name="LaButti K."/>
            <person name="Morin E."/>
            <person name="Salamov A."/>
            <person name="Lipzen A."/>
            <person name="Mereny Z."/>
            <person name="Hegedus B."/>
            <person name="Baldrian P."/>
            <person name="Stursova M."/>
            <person name="Weitz H."/>
            <person name="Taylor A."/>
            <person name="Grigoriev I.V."/>
            <person name="Nagy L.G."/>
            <person name="Martin F."/>
            <person name="Kauserud H."/>
        </authorList>
    </citation>
    <scope>NUCLEOTIDE SEQUENCE</scope>
    <source>
        <strain evidence="2">CBHHK173m</strain>
    </source>
</reference>
<dbReference type="EMBL" id="JARJCN010000012">
    <property type="protein sequence ID" value="KAJ7095741.1"/>
    <property type="molecule type" value="Genomic_DNA"/>
</dbReference>
<feature type="compositionally biased region" description="Low complexity" evidence="1">
    <location>
        <begin position="198"/>
        <end position="218"/>
    </location>
</feature>
<feature type="compositionally biased region" description="Acidic residues" evidence="1">
    <location>
        <begin position="163"/>
        <end position="184"/>
    </location>
</feature>
<proteinExistence type="predicted"/>
<dbReference type="Gene3D" id="3.30.160.60">
    <property type="entry name" value="Classic Zinc Finger"/>
    <property type="match status" value="1"/>
</dbReference>
<comment type="caution">
    <text evidence="2">The sequence shown here is derived from an EMBL/GenBank/DDBJ whole genome shotgun (WGS) entry which is preliminary data.</text>
</comment>
<feature type="region of interest" description="Disordered" evidence="1">
    <location>
        <begin position="38"/>
        <end position="238"/>
    </location>
</feature>
<keyword evidence="3" id="KW-1185">Reference proteome</keyword>
<evidence type="ECO:0000313" key="3">
    <source>
        <dbReference type="Proteomes" id="UP001222325"/>
    </source>
</evidence>
<dbReference type="Proteomes" id="UP001222325">
    <property type="component" value="Unassembled WGS sequence"/>
</dbReference>